<keyword evidence="2" id="KW-1133">Transmembrane helix</keyword>
<dbReference type="InterPro" id="IPR029058">
    <property type="entry name" value="AB_hydrolase_fold"/>
</dbReference>
<feature type="domain" description="Carboxylesterase type B" evidence="4">
    <location>
        <begin position="25"/>
        <end position="529"/>
    </location>
</feature>
<reference evidence="5 6" key="1">
    <citation type="submission" date="2023-03" db="EMBL/GenBank/DDBJ databases">
        <title>Genome insight into feeding habits of ladybird beetles.</title>
        <authorList>
            <person name="Li H.-S."/>
            <person name="Huang Y.-H."/>
            <person name="Pang H."/>
        </authorList>
    </citation>
    <scope>NUCLEOTIDE SEQUENCE [LARGE SCALE GENOMIC DNA]</scope>
    <source>
        <strain evidence="5">SYSU_2023b</strain>
        <tissue evidence="5">Whole body</tissue>
    </source>
</reference>
<sequence>MKSIFLHKIYVALLVKYSMCWGEVSPRVQLRQGNVEGFFSESLNVRIFCGIPYAAPPVGSLRFAAPRIHQGWNGTYQAIRSKPGCPQLPLNSENEKEDCLYLDIWAPKINSSYKFPVVVYIGGVDFARDTKWNFSGQDLASRGFIVVKVTYRLNIFGFFCLGIPEFRGNLGLLDQYYALLWVKENIVHFGGNKENITLFGHCSGASSVSLHMTSPRTYGLFQKAVLSSGSATAPWITDNDTIQVSKQLVRILRCDANTMDCLRGKSVHDLLQALQMYSESMNRTDLLVPTVDSFLKAENRYLPLSAEESFREGTYLQIPSLIGVGKPIRNPKIDGWISLLSQGYFFLQKFVERVKIPELVKLYRLNEKLQELIAHLIKWEYSLFIDTDGGFLIKQLEKMEYEAKLEVPVFHQISYMGQLSRQPTYAYSVQDMDFISDVLDESITMDMILFMGPASARQISKKRFTARELHLSKHLQDYLVNFIIFGNPTPYYGKNTWRRFIQHDPYVEVIENFQKSENGRIQRKRISFWNDLLIKFSDIQYNNMQSSISVEMTNTAASSSSFRNVILCGLLSILLLLLVLCIILLRKKSKLLRSNTSWTLD</sequence>
<dbReference type="PANTHER" id="PTHR11559">
    <property type="entry name" value="CARBOXYLESTERASE"/>
    <property type="match status" value="1"/>
</dbReference>
<dbReference type="InterPro" id="IPR050309">
    <property type="entry name" value="Type-B_Carboxylest/Lipase"/>
</dbReference>
<evidence type="ECO:0000313" key="6">
    <source>
        <dbReference type="Proteomes" id="UP001431783"/>
    </source>
</evidence>
<keyword evidence="2" id="KW-0472">Membrane</keyword>
<dbReference type="PROSITE" id="PS00941">
    <property type="entry name" value="CARBOXYLESTERASE_B_2"/>
    <property type="match status" value="1"/>
</dbReference>
<protein>
    <recommendedName>
        <fullName evidence="4">Carboxylesterase type B domain-containing protein</fullName>
    </recommendedName>
</protein>
<evidence type="ECO:0000256" key="2">
    <source>
        <dbReference type="SAM" id="Phobius"/>
    </source>
</evidence>
<comment type="caution">
    <text evidence="5">The sequence shown here is derived from an EMBL/GenBank/DDBJ whole genome shotgun (WGS) entry which is preliminary data.</text>
</comment>
<evidence type="ECO:0000256" key="1">
    <source>
        <dbReference type="ARBA" id="ARBA00023180"/>
    </source>
</evidence>
<dbReference type="InterPro" id="IPR002018">
    <property type="entry name" value="CarbesteraseB"/>
</dbReference>
<evidence type="ECO:0000313" key="5">
    <source>
        <dbReference type="EMBL" id="KAK9889076.1"/>
    </source>
</evidence>
<keyword evidence="1" id="KW-0325">Glycoprotein</keyword>
<gene>
    <name evidence="5" type="ORF">WA026_004349</name>
</gene>
<name>A0AAW1V096_9CUCU</name>
<keyword evidence="3" id="KW-0732">Signal</keyword>
<dbReference type="Gene3D" id="3.40.50.1820">
    <property type="entry name" value="alpha/beta hydrolase"/>
    <property type="match status" value="1"/>
</dbReference>
<dbReference type="Pfam" id="PF00135">
    <property type="entry name" value="COesterase"/>
    <property type="match status" value="1"/>
</dbReference>
<dbReference type="Proteomes" id="UP001431783">
    <property type="component" value="Unassembled WGS sequence"/>
</dbReference>
<dbReference type="SUPFAM" id="SSF53474">
    <property type="entry name" value="alpha/beta-Hydrolases"/>
    <property type="match status" value="1"/>
</dbReference>
<organism evidence="5 6">
    <name type="scientific">Henosepilachna vigintioctopunctata</name>
    <dbReference type="NCBI Taxonomy" id="420089"/>
    <lineage>
        <taxon>Eukaryota</taxon>
        <taxon>Metazoa</taxon>
        <taxon>Ecdysozoa</taxon>
        <taxon>Arthropoda</taxon>
        <taxon>Hexapoda</taxon>
        <taxon>Insecta</taxon>
        <taxon>Pterygota</taxon>
        <taxon>Neoptera</taxon>
        <taxon>Endopterygota</taxon>
        <taxon>Coleoptera</taxon>
        <taxon>Polyphaga</taxon>
        <taxon>Cucujiformia</taxon>
        <taxon>Coccinelloidea</taxon>
        <taxon>Coccinellidae</taxon>
        <taxon>Epilachninae</taxon>
        <taxon>Epilachnini</taxon>
        <taxon>Henosepilachna</taxon>
    </lineage>
</organism>
<keyword evidence="2" id="KW-0812">Transmembrane</keyword>
<dbReference type="InterPro" id="IPR019819">
    <property type="entry name" value="Carboxylesterase_B_CS"/>
</dbReference>
<keyword evidence="6" id="KW-1185">Reference proteome</keyword>
<evidence type="ECO:0000256" key="3">
    <source>
        <dbReference type="SAM" id="SignalP"/>
    </source>
</evidence>
<feature type="chain" id="PRO_5043497808" description="Carboxylesterase type B domain-containing protein" evidence="3">
    <location>
        <begin position="23"/>
        <end position="601"/>
    </location>
</feature>
<accession>A0AAW1V096</accession>
<proteinExistence type="predicted"/>
<evidence type="ECO:0000259" key="4">
    <source>
        <dbReference type="Pfam" id="PF00135"/>
    </source>
</evidence>
<dbReference type="AlphaFoldDB" id="A0AAW1V096"/>
<feature type="transmembrane region" description="Helical" evidence="2">
    <location>
        <begin position="564"/>
        <end position="585"/>
    </location>
</feature>
<feature type="signal peptide" evidence="3">
    <location>
        <begin position="1"/>
        <end position="22"/>
    </location>
</feature>
<dbReference type="EMBL" id="JARQZJ010000122">
    <property type="protein sequence ID" value="KAK9889076.1"/>
    <property type="molecule type" value="Genomic_DNA"/>
</dbReference>